<reference evidence="1 2" key="1">
    <citation type="submission" date="2019-05" db="EMBL/GenBank/DDBJ databases">
        <authorList>
            <consortium name="Pathogen Informatics"/>
        </authorList>
    </citation>
    <scope>NUCLEOTIDE SEQUENCE [LARGE SCALE GENOMIC DNA]</scope>
    <source>
        <strain evidence="1 2">NM319</strain>
    </source>
</reference>
<name>A0ABY6TJZ5_9PAST</name>
<evidence type="ECO:0000313" key="2">
    <source>
        <dbReference type="Proteomes" id="UP000308167"/>
    </source>
</evidence>
<sequence>MEFSGASFGLISKVIQFIWIDIEKEIRNLQFYINELDENEIDEYKNIPVLEELAKMGYLHAQNRLIDFYFDDKDNHNWEKAFYWADKYYQNTQKYNTSYIDKDNYQRLAILYYLGIGTTSDIAKAEQILAKYSSLLENSVLDQYNKAIFKDIDHLKMQLVARKDKDEILDKVAQDKIQQIREDLQANNGAERFFKQANIFLDMDLKYDAKAYFGIACDMGNQSSCDKYAELNTK</sequence>
<gene>
    <name evidence="1" type="ORF">SAMEA1410922_01295</name>
</gene>
<protein>
    <recommendedName>
        <fullName evidence="3">Sel1 repeat family protein</fullName>
    </recommendedName>
</protein>
<dbReference type="Gene3D" id="1.25.40.10">
    <property type="entry name" value="Tetratricopeptide repeat domain"/>
    <property type="match status" value="1"/>
</dbReference>
<dbReference type="InterPro" id="IPR011990">
    <property type="entry name" value="TPR-like_helical_dom_sf"/>
</dbReference>
<organism evidence="1 2">
    <name type="scientific">Actinobacillus porcinus</name>
    <dbReference type="NCBI Taxonomy" id="51048"/>
    <lineage>
        <taxon>Bacteria</taxon>
        <taxon>Pseudomonadati</taxon>
        <taxon>Pseudomonadota</taxon>
        <taxon>Gammaproteobacteria</taxon>
        <taxon>Pasteurellales</taxon>
        <taxon>Pasteurellaceae</taxon>
        <taxon>Actinobacillus</taxon>
    </lineage>
</organism>
<dbReference type="SUPFAM" id="SSF81901">
    <property type="entry name" value="HCP-like"/>
    <property type="match status" value="1"/>
</dbReference>
<dbReference type="EMBL" id="CABFKI010000007">
    <property type="protein sequence ID" value="VTU08102.1"/>
    <property type="molecule type" value="Genomic_DNA"/>
</dbReference>
<accession>A0ABY6TJZ5</accession>
<proteinExistence type="predicted"/>
<dbReference type="Proteomes" id="UP000308167">
    <property type="component" value="Unassembled WGS sequence"/>
</dbReference>
<evidence type="ECO:0000313" key="1">
    <source>
        <dbReference type="EMBL" id="VTU08102.1"/>
    </source>
</evidence>
<evidence type="ECO:0008006" key="3">
    <source>
        <dbReference type="Google" id="ProtNLM"/>
    </source>
</evidence>
<dbReference type="GeneID" id="86155691"/>
<dbReference type="RefSeq" id="WP_135710089.1">
    <property type="nucleotide sequence ID" value="NZ_CABFKI010000007.1"/>
</dbReference>
<comment type="caution">
    <text evidence="1">The sequence shown here is derived from an EMBL/GenBank/DDBJ whole genome shotgun (WGS) entry which is preliminary data.</text>
</comment>
<keyword evidence="2" id="KW-1185">Reference proteome</keyword>